<organism evidence="5 6">
    <name type="scientific">Erythroxylum novogranatense</name>
    <dbReference type="NCBI Taxonomy" id="1862640"/>
    <lineage>
        <taxon>Eukaryota</taxon>
        <taxon>Viridiplantae</taxon>
        <taxon>Streptophyta</taxon>
        <taxon>Embryophyta</taxon>
        <taxon>Tracheophyta</taxon>
        <taxon>Spermatophyta</taxon>
        <taxon>Magnoliopsida</taxon>
        <taxon>eudicotyledons</taxon>
        <taxon>Gunneridae</taxon>
        <taxon>Pentapetalae</taxon>
        <taxon>rosids</taxon>
        <taxon>fabids</taxon>
        <taxon>Malpighiales</taxon>
        <taxon>Erythroxylaceae</taxon>
        <taxon>Erythroxylum</taxon>
    </lineage>
</organism>
<feature type="region of interest" description="Disordered" evidence="2">
    <location>
        <begin position="673"/>
        <end position="729"/>
    </location>
</feature>
<gene>
    <name evidence="5" type="ORF">K2173_025399</name>
</gene>
<feature type="region of interest" description="Disordered" evidence="2">
    <location>
        <begin position="742"/>
        <end position="767"/>
    </location>
</feature>
<feature type="compositionally biased region" description="Polar residues" evidence="2">
    <location>
        <begin position="717"/>
        <end position="727"/>
    </location>
</feature>
<dbReference type="Pfam" id="PF22910">
    <property type="entry name" value="EDR4-like_1st"/>
    <property type="match status" value="1"/>
</dbReference>
<dbReference type="Proteomes" id="UP001159364">
    <property type="component" value="Linkage Group LG08"/>
</dbReference>
<dbReference type="AlphaFoldDB" id="A0AAV8UHE0"/>
<feature type="domain" description="Probable zinc-ribbon" evidence="3">
    <location>
        <begin position="512"/>
        <end position="555"/>
    </location>
</feature>
<reference evidence="5 6" key="1">
    <citation type="submission" date="2021-09" db="EMBL/GenBank/DDBJ databases">
        <title>Genomic insights and catalytic innovation underlie evolution of tropane alkaloids biosynthesis.</title>
        <authorList>
            <person name="Wang Y.-J."/>
            <person name="Tian T."/>
            <person name="Huang J.-P."/>
            <person name="Huang S.-X."/>
        </authorList>
    </citation>
    <scope>NUCLEOTIDE SEQUENCE [LARGE SCALE GENOMIC DNA]</scope>
    <source>
        <strain evidence="5">KIB-2018</strain>
        <tissue evidence="5">Leaf</tissue>
    </source>
</reference>
<dbReference type="Pfam" id="PF11331">
    <property type="entry name" value="Zn_ribbon_12"/>
    <property type="match status" value="1"/>
</dbReference>
<dbReference type="EMBL" id="JAIWQS010000008">
    <property type="protein sequence ID" value="KAJ8900622.1"/>
    <property type="molecule type" value="Genomic_DNA"/>
</dbReference>
<protein>
    <recommendedName>
        <fullName evidence="7">Zinc-ribbon domain-containing protein</fullName>
    </recommendedName>
</protein>
<dbReference type="PANTHER" id="PTHR31105:SF58">
    <property type="entry name" value="G-LIKE PROTEIN, PUTATIVE (DUF3133)-RELATED"/>
    <property type="match status" value="1"/>
</dbReference>
<feature type="compositionally biased region" description="Polar residues" evidence="2">
    <location>
        <begin position="624"/>
        <end position="641"/>
    </location>
</feature>
<feature type="domain" description="Enhanced disease resistance 4-like N-terminal" evidence="4">
    <location>
        <begin position="6"/>
        <end position="39"/>
    </location>
</feature>
<evidence type="ECO:0000259" key="4">
    <source>
        <dbReference type="Pfam" id="PF22910"/>
    </source>
</evidence>
<dbReference type="InterPro" id="IPR055126">
    <property type="entry name" value="EDR4-like_N"/>
</dbReference>
<evidence type="ECO:0000259" key="3">
    <source>
        <dbReference type="Pfam" id="PF11331"/>
    </source>
</evidence>
<comment type="caution">
    <text evidence="5">The sequence shown here is derived from an EMBL/GenBank/DDBJ whole genome shotgun (WGS) entry which is preliminary data.</text>
</comment>
<proteinExistence type="predicted"/>
<keyword evidence="6" id="KW-1185">Reference proteome</keyword>
<dbReference type="InterPro" id="IPR040244">
    <property type="entry name" value="EDR4-like"/>
</dbReference>
<name>A0AAV8UHE0_9ROSI</name>
<feature type="region of interest" description="Disordered" evidence="2">
    <location>
        <begin position="622"/>
        <end position="654"/>
    </location>
</feature>
<feature type="region of interest" description="Disordered" evidence="2">
    <location>
        <begin position="155"/>
        <end position="185"/>
    </location>
</feature>
<evidence type="ECO:0000256" key="1">
    <source>
        <dbReference type="SAM" id="Coils"/>
    </source>
</evidence>
<keyword evidence="1" id="KW-0175">Coiled coil</keyword>
<evidence type="ECO:0008006" key="7">
    <source>
        <dbReference type="Google" id="ProtNLM"/>
    </source>
</evidence>
<evidence type="ECO:0000313" key="6">
    <source>
        <dbReference type="Proteomes" id="UP001159364"/>
    </source>
</evidence>
<feature type="coiled-coil region" evidence="1">
    <location>
        <begin position="243"/>
        <end position="277"/>
    </location>
</feature>
<sequence>MAESSEVRLVRCPKCENLLPELPDYPIYECGGCGTVLRAKIKNQDQDMLPEKSDGEKVVGSADKLQDSLKKEIVASDYASVADVHSTNLNKDDANHEERCRKESMSDNCKLVDENGVGSPDMDLNMAGSSHVVGREKSSGKGVDMQMNKDDASDVVGRDRGALNPKIGFKSGHRRSGPISGWKSGEGGEIGGFERIMRTEVEGVRFSTSKYLDEGPSNYNLDTPYCPGELLRNHDHHDGTNRIQYLEKDRVELLKKLDELKEKLSRSCDVANKAKEKVPLNRRMAPADSYGGTSTWIPGGSSVPDKVMQSFAPDNNVPEAPFFSHQPEPFPYTDGHGMATNSFCPSIHKSDHVPRFGDPFGAQVLERAQHHLPRGYRQHPNQYYSANYFENNPGPFETYPPNANFHQPHCSCFYCCDKHHGVSVPAPPPTCCNNRFPDLTNNPLLYRQDNSPSFSPHVYNLANTVPLALNLRASQTHTRWPSDINLQTGDFVRRRPRKAVLKSSGRHCHPMAGGAPFLTCFNCFELLRLPRRLLHKESSQQKIQCGSCFTIINYAVINKKLVLSLETGTPPIPREVDDSSTERINGSLSYYGGHINRINANFSSDDYDSGYDFQTVDTDPIASSLDQGLNSTKPQENQSFHSTSLSTSEDELSPEVLNAPREVINCVLQSHKPILSPAPPRSPLQEKFDYPSSNHMENRYGKGNRSSRSDQEKVIPNKTTTRQNSMKEVSLATEMDVPFHEYANSGVSHDSGDASREDSRSKSNKGGDSFLANIIKKSFKDFPRFNHIDEHNRKVSVNGHPIPDRVVKKAEKLAGPIHPGNYWYDYKAGFWGVIGGPCLGIIPPSIEEFNYPIPENCAGGNTGVFVNGRELHHKDMELLATRGLPTERDRAYIVDISGRVLDEDTGEELDSLGKLAPTIEKVKHGFGMRVPKAAAS</sequence>
<dbReference type="InterPro" id="IPR021480">
    <property type="entry name" value="Zinc_ribbon_12"/>
</dbReference>
<evidence type="ECO:0000256" key="2">
    <source>
        <dbReference type="SAM" id="MobiDB-lite"/>
    </source>
</evidence>
<dbReference type="GO" id="GO:1900150">
    <property type="term" value="P:regulation of defense response to fungus"/>
    <property type="evidence" value="ECO:0007669"/>
    <property type="project" value="InterPro"/>
</dbReference>
<dbReference type="PANTHER" id="PTHR31105">
    <property type="entry name" value="EXTRA-LARGE G-PROTEIN-LIKE"/>
    <property type="match status" value="1"/>
</dbReference>
<feature type="compositionally biased region" description="Basic and acidic residues" evidence="2">
    <location>
        <begin position="750"/>
        <end position="761"/>
    </location>
</feature>
<accession>A0AAV8UHE0</accession>
<evidence type="ECO:0000313" key="5">
    <source>
        <dbReference type="EMBL" id="KAJ8900622.1"/>
    </source>
</evidence>